<dbReference type="AlphaFoldDB" id="A0A347VTP3"/>
<protein>
    <submittedName>
        <fullName evidence="2">Uncharacterized protein</fullName>
    </submittedName>
</protein>
<reference evidence="2" key="3">
    <citation type="submission" date="2018-04" db="EMBL/GenBank/DDBJ databases">
        <authorList>
            <person name="Sheh A."/>
            <person name="Shen Z."/>
            <person name="Mannion A.J."/>
            <person name="Fox J.G."/>
        </authorList>
    </citation>
    <scope>NUCLEOTIDE SEQUENCE</scope>
    <source>
        <strain evidence="2">MIT 97-6194</strain>
    </source>
</reference>
<organism evidence="2 3">
    <name type="scientific">Helicobacter saguini</name>
    <dbReference type="NCBI Taxonomy" id="1548018"/>
    <lineage>
        <taxon>Bacteria</taxon>
        <taxon>Pseudomonadati</taxon>
        <taxon>Campylobacterota</taxon>
        <taxon>Epsilonproteobacteria</taxon>
        <taxon>Campylobacterales</taxon>
        <taxon>Helicobacteraceae</taxon>
        <taxon>Helicobacter</taxon>
    </lineage>
</organism>
<dbReference type="EMBL" id="JRMP02000002">
    <property type="protein sequence ID" value="TLD95514.1"/>
    <property type="molecule type" value="Genomic_DNA"/>
</dbReference>
<dbReference type="EMBL" id="QBIU01000001">
    <property type="protein sequence ID" value="MWV69662.1"/>
    <property type="molecule type" value="Genomic_DNA"/>
</dbReference>
<proteinExistence type="predicted"/>
<keyword evidence="3" id="KW-1185">Reference proteome</keyword>
<evidence type="ECO:0000313" key="3">
    <source>
        <dbReference type="Proteomes" id="UP000029714"/>
    </source>
</evidence>
<evidence type="ECO:0000313" key="2">
    <source>
        <dbReference type="EMBL" id="TLD95514.1"/>
    </source>
</evidence>
<evidence type="ECO:0000313" key="1">
    <source>
        <dbReference type="EMBL" id="MWV69662.1"/>
    </source>
</evidence>
<dbReference type="Proteomes" id="UP000477070">
    <property type="component" value="Unassembled WGS sequence"/>
</dbReference>
<dbReference type="RefSeq" id="WP_034573353.1">
    <property type="nucleotide sequence ID" value="NZ_JRMP02000002.1"/>
</dbReference>
<gene>
    <name evidence="1" type="ORF">DCO61_06515</name>
    <name evidence="2" type="ORF">LS64_001205</name>
</gene>
<reference evidence="2 3" key="2">
    <citation type="journal article" date="2016" name="Infect. Immun.">
        <title>Helicobacter saguini, a Novel Helicobacter Isolated from Cotton-Top Tamarins with Ulcerative Colitis, Has Proinflammatory Properties and Induces Typhlocolitis and Dysplasia in Gnotobiotic IL-10-/- Mice.</title>
        <authorList>
            <person name="Shen Z."/>
            <person name="Mannion A."/>
            <person name="Whary M.T."/>
            <person name="Muthupalani S."/>
            <person name="Sheh A."/>
            <person name="Feng Y."/>
            <person name="Gong G."/>
            <person name="Vandamme P."/>
            <person name="Holcombe H.R."/>
            <person name="Paster B.J."/>
            <person name="Fox J.G."/>
        </authorList>
    </citation>
    <scope>NUCLEOTIDE SEQUENCE [LARGE SCALE GENOMIC DNA]</scope>
    <source>
        <strain evidence="2 3">MIT 97-6194</strain>
    </source>
</reference>
<reference evidence="1 4" key="4">
    <citation type="submission" date="2019-12" db="EMBL/GenBank/DDBJ databases">
        <title>Multi-Generational Helicobacter saguini Isolates.</title>
        <authorList>
            <person name="Mannion A."/>
            <person name="Shen Z."/>
            <person name="Fox J.G."/>
        </authorList>
    </citation>
    <scope>NUCLEOTIDE SEQUENCE [LARGE SCALE GENOMIC DNA]</scope>
    <source>
        <strain evidence="1">16-048</strain>
        <strain evidence="4">16-048 (F4)</strain>
    </source>
</reference>
<sequence>MFSFLKKGKSVDEIIISLKIEKHKALDVNVLGNALISLNNLVSEYLESNINAEVNLNLKNVEKGSDIFNFIISISQNLFSKDSIDYINSLFDLFKSLSTIKDKKVNEIEKETHYTQKFLKDSKNVINVGNYANLTINSNVTNNYITITKDTQESYSSGIDTIENIKGYKEKSSIKKIYHKMLIEFYQTTNETKKDVKYKAFCYDICKKAIPTIIDSKEFKEIVLENPYNYQFLCDVEIYVNAKNEISNYRIFNFTDRILKE</sequence>
<comment type="caution">
    <text evidence="2">The sequence shown here is derived from an EMBL/GenBank/DDBJ whole genome shotgun (WGS) entry which is preliminary data.</text>
</comment>
<accession>A0A347VTP3</accession>
<reference evidence="2 3" key="1">
    <citation type="journal article" date="2014" name="Genome Announc.">
        <title>Draft genome sequences of eight enterohepatic helicobacter species isolated from both laboratory and wild rodents.</title>
        <authorList>
            <person name="Sheh A."/>
            <person name="Shen Z."/>
            <person name="Fox J.G."/>
        </authorList>
    </citation>
    <scope>NUCLEOTIDE SEQUENCE [LARGE SCALE GENOMIC DNA]</scope>
    <source>
        <strain evidence="2 3">MIT 97-6194</strain>
    </source>
</reference>
<name>A0A347VTP3_9HELI</name>
<evidence type="ECO:0000313" key="4">
    <source>
        <dbReference type="Proteomes" id="UP000477070"/>
    </source>
</evidence>
<dbReference type="Proteomes" id="UP000029714">
    <property type="component" value="Unassembled WGS sequence"/>
</dbReference>